<dbReference type="GO" id="GO:0009279">
    <property type="term" value="C:cell outer membrane"/>
    <property type="evidence" value="ECO:0007669"/>
    <property type="project" value="UniProtKB-SubCell"/>
</dbReference>
<dbReference type="Gene3D" id="2.60.40.1120">
    <property type="entry name" value="Carboxypeptidase-like, regulatory domain"/>
    <property type="match status" value="1"/>
</dbReference>
<comment type="similarity">
    <text evidence="7">Belongs to the TonB-dependent receptor family.</text>
</comment>
<dbReference type="Gene3D" id="2.40.170.20">
    <property type="entry name" value="TonB-dependent receptor, beta-barrel domain"/>
    <property type="match status" value="1"/>
</dbReference>
<dbReference type="Proteomes" id="UP000181976">
    <property type="component" value="Unassembled WGS sequence"/>
</dbReference>
<evidence type="ECO:0000313" key="9">
    <source>
        <dbReference type="EMBL" id="SFD92588.1"/>
    </source>
</evidence>
<dbReference type="InterPro" id="IPR039426">
    <property type="entry name" value="TonB-dep_rcpt-like"/>
</dbReference>
<proteinExistence type="inferred from homology"/>
<dbReference type="SUPFAM" id="SSF56935">
    <property type="entry name" value="Porins"/>
    <property type="match status" value="1"/>
</dbReference>
<keyword evidence="3 7" id="KW-1134">Transmembrane beta strand</keyword>
<dbReference type="InterPro" id="IPR037066">
    <property type="entry name" value="Plug_dom_sf"/>
</dbReference>
<dbReference type="Gene3D" id="2.170.130.10">
    <property type="entry name" value="TonB-dependent receptor, plug domain"/>
    <property type="match status" value="1"/>
</dbReference>
<protein>
    <submittedName>
        <fullName evidence="9">TonB-linked outer membrane protein, SusC/RagA family</fullName>
    </submittedName>
</protein>
<comment type="subcellular location">
    <subcellularLocation>
        <location evidence="1 7">Cell outer membrane</location>
        <topology evidence="1 7">Multi-pass membrane protein</topology>
    </subcellularLocation>
</comment>
<dbReference type="EMBL" id="FONA01000004">
    <property type="protein sequence ID" value="SFD92588.1"/>
    <property type="molecule type" value="Genomic_DNA"/>
</dbReference>
<dbReference type="STRING" id="385682.SAMN05444380_10437"/>
<organism evidence="9 10">
    <name type="scientific">Thermophagus xiamenensis</name>
    <dbReference type="NCBI Taxonomy" id="385682"/>
    <lineage>
        <taxon>Bacteria</taxon>
        <taxon>Pseudomonadati</taxon>
        <taxon>Bacteroidota</taxon>
        <taxon>Bacteroidia</taxon>
        <taxon>Marinilabiliales</taxon>
        <taxon>Marinilabiliaceae</taxon>
        <taxon>Thermophagus</taxon>
    </lineage>
</organism>
<dbReference type="Pfam" id="PF07715">
    <property type="entry name" value="Plug"/>
    <property type="match status" value="1"/>
</dbReference>
<gene>
    <name evidence="9" type="ORF">SAMN05444380_10437</name>
</gene>
<keyword evidence="6 7" id="KW-0998">Cell outer membrane</keyword>
<feature type="domain" description="TonB-dependent receptor plug" evidence="8">
    <location>
        <begin position="210"/>
        <end position="334"/>
    </location>
</feature>
<evidence type="ECO:0000256" key="4">
    <source>
        <dbReference type="ARBA" id="ARBA00022692"/>
    </source>
</evidence>
<dbReference type="InterPro" id="IPR036942">
    <property type="entry name" value="Beta-barrel_TonB_sf"/>
</dbReference>
<dbReference type="PROSITE" id="PS52016">
    <property type="entry name" value="TONB_DEPENDENT_REC_3"/>
    <property type="match status" value="1"/>
</dbReference>
<dbReference type="InParanoid" id="A0A1I1WDX3"/>
<dbReference type="SUPFAM" id="SSF49464">
    <property type="entry name" value="Carboxypeptidase regulatory domain-like"/>
    <property type="match status" value="1"/>
</dbReference>
<dbReference type="eggNOG" id="COG4206">
    <property type="taxonomic scope" value="Bacteria"/>
</dbReference>
<keyword evidence="10" id="KW-1185">Reference proteome</keyword>
<accession>A0A1I1WDX3</accession>
<keyword evidence="2 7" id="KW-0813">Transport</keyword>
<dbReference type="NCBIfam" id="TIGR04056">
    <property type="entry name" value="OMP_RagA_SusC"/>
    <property type="match status" value="1"/>
</dbReference>
<dbReference type="Pfam" id="PF13715">
    <property type="entry name" value="CarbopepD_reg_2"/>
    <property type="match status" value="1"/>
</dbReference>
<dbReference type="AlphaFoldDB" id="A0A1I1WDX3"/>
<evidence type="ECO:0000259" key="8">
    <source>
        <dbReference type="Pfam" id="PF07715"/>
    </source>
</evidence>
<evidence type="ECO:0000256" key="6">
    <source>
        <dbReference type="ARBA" id="ARBA00023237"/>
    </source>
</evidence>
<sequence length="1100" mass="125457">MLAFVFFISGFMMAYPHDKGDRTKLNMELKNVSVADVIKEIESMTEYIFIYSEKNVDLERKVDVIAFGEELESVLKKVFEDTQNGFKINGRQIVIFRKAQDQKNQQNNKNPQSERIITGKVLDEKNIPLPGVNIILKGTNYGVVTDSEGNYSIRVRNGMVEVLRFSFIGMRDQEVAVNDQNEINVVMQPDEIFIDDVVVVGAYGKKQNQIDMTGSAFQLNAKDIETLPSGRVDLLLDGIVPGVRIDPNTDAPSSTRTRYNTRVRGEASLSASNEPLWIVDGTPIFTGDRTNMITGMEVSVSPLSYINPEDIESITVLKDASETSIYGANGANGVILITTRQGKKGDTRINFSGRYGIARVNESTRFKVLNAEEYLMLAKEAYVNAGKDLAYFPFQDNDLNQYSTTSTDWYDVFYGLGHTYQGNLTLSGGNDNSTYFISGGYFREEQTVLGNSQDRFSLRINDDLELGKKLTASFRISASYNINEIFNPGSDYYEFLPIYSVYNDDGSFRLYNKYIDGMDVNGNPYWKTSKFYNSVAEREENDHTQRTFASNSNISLQYNFNSSLSITSQIGVDYQSYYEDRYRARTNWSGMSLTDGEPIGYSSRGHSNFLYWTNIERINYEKSIGKHHLDGMFGFEMKSQKRNSVSASGEGFVNDHIKEIAYSEDQDGSSSSDLDRSMSFFARGGYSYDTRYYLNLIYRRDGNSLFGEDVRWANFWSLAGSWNIHKEDFFDVPYIDILKIKGSYGTNGNSRLGNRQSEGVYSYSESYNYNNNSGVAMTLSPNPSLSWETTYMTNLGLRIKFFRRFEIDAEWYNNKTVDLISNVDVSWTTGSTKIYRNVGSIRNRGYEITMYSNNVVTPVFRWTSRLNFSHNDNKLLELYNGIEKVMGTKIWREGYGLDTYYLVRWAGVDPRDGSPMWYDAEGNISKTYSYDYRVPYKSSSPDLDGAFINTVEYKNFEFQVIFSYVIGGYGFSSFGRGTSSDGLNIMSENQSVNQLDRWQKPGDLALSPKPIWGVSTNSTMNSTRFLYEKTHIKLQNISLSYNLPKFFLEKINLNRCRISFIADNLGLWTPYDKSNRNSYKQSMSGYPMESLYTLSLDLSF</sequence>
<evidence type="ECO:0000256" key="3">
    <source>
        <dbReference type="ARBA" id="ARBA00022452"/>
    </source>
</evidence>
<evidence type="ECO:0000256" key="2">
    <source>
        <dbReference type="ARBA" id="ARBA00022448"/>
    </source>
</evidence>
<dbReference type="InterPro" id="IPR012910">
    <property type="entry name" value="Plug_dom"/>
</dbReference>
<dbReference type="NCBIfam" id="TIGR04057">
    <property type="entry name" value="SusC_RagA_signa"/>
    <property type="match status" value="1"/>
</dbReference>
<dbReference type="InterPro" id="IPR023997">
    <property type="entry name" value="TonB-dep_OMP_SusC/RagA_CS"/>
</dbReference>
<reference evidence="9 10" key="1">
    <citation type="submission" date="2016-10" db="EMBL/GenBank/DDBJ databases">
        <authorList>
            <person name="de Groot N.N."/>
        </authorList>
    </citation>
    <scope>NUCLEOTIDE SEQUENCE [LARGE SCALE GENOMIC DNA]</scope>
    <source>
        <strain evidence="9 10">DSM 19012</strain>
    </source>
</reference>
<evidence type="ECO:0000256" key="1">
    <source>
        <dbReference type="ARBA" id="ARBA00004571"/>
    </source>
</evidence>
<evidence type="ECO:0000256" key="7">
    <source>
        <dbReference type="PROSITE-ProRule" id="PRU01360"/>
    </source>
</evidence>
<keyword evidence="5 7" id="KW-0472">Membrane</keyword>
<keyword evidence="4 7" id="KW-0812">Transmembrane</keyword>
<evidence type="ECO:0000313" key="10">
    <source>
        <dbReference type="Proteomes" id="UP000181976"/>
    </source>
</evidence>
<evidence type="ECO:0000256" key="5">
    <source>
        <dbReference type="ARBA" id="ARBA00023136"/>
    </source>
</evidence>
<dbReference type="InterPro" id="IPR023996">
    <property type="entry name" value="TonB-dep_OMP_SusC/RagA"/>
</dbReference>
<dbReference type="InterPro" id="IPR008969">
    <property type="entry name" value="CarboxyPept-like_regulatory"/>
</dbReference>
<name>A0A1I1WDX3_9BACT</name>